<comment type="caution">
    <text evidence="1">The sequence shown here is derived from an EMBL/GenBank/DDBJ whole genome shotgun (WGS) entry which is preliminary data.</text>
</comment>
<dbReference type="EMBL" id="PPEA01001052">
    <property type="protein sequence ID" value="PQM44015.1"/>
    <property type="molecule type" value="Genomic_DNA"/>
</dbReference>
<gene>
    <name evidence="1" type="ORF">C1Y40_05825</name>
</gene>
<organism evidence="1 2">
    <name type="scientific">Mycobacterium talmoniae</name>
    <dbReference type="NCBI Taxonomy" id="1858794"/>
    <lineage>
        <taxon>Bacteria</taxon>
        <taxon>Bacillati</taxon>
        <taxon>Actinomycetota</taxon>
        <taxon>Actinomycetes</taxon>
        <taxon>Mycobacteriales</taxon>
        <taxon>Mycobacteriaceae</taxon>
        <taxon>Mycobacterium</taxon>
    </lineage>
</organism>
<accession>A0A2S8BBI8</accession>
<proteinExistence type="predicted"/>
<reference evidence="1 2" key="1">
    <citation type="journal article" date="2017" name="Int. J. Syst. Evol. Microbiol.">
        <title>Mycobacterium talmoniae sp. nov., a slowly growing mycobacterium isolated from human respiratory samples.</title>
        <authorList>
            <person name="Davidson R.M."/>
            <person name="DeGroote M.A."/>
            <person name="Marola J.L."/>
            <person name="Buss S."/>
            <person name="Jones V."/>
            <person name="McNeil M.R."/>
            <person name="Freifeld A.G."/>
            <person name="Elaine Epperson L."/>
            <person name="Hasan N.A."/>
            <person name="Jackson M."/>
            <person name="Iwen P.C."/>
            <person name="Salfinger M."/>
            <person name="Strong M."/>
        </authorList>
    </citation>
    <scope>NUCLEOTIDE SEQUENCE [LARGE SCALE GENOMIC DNA]</scope>
    <source>
        <strain evidence="1 2">ATCC BAA-2683</strain>
    </source>
</reference>
<name>A0A2S8BBI8_9MYCO</name>
<evidence type="ECO:0000313" key="1">
    <source>
        <dbReference type="EMBL" id="PQM44015.1"/>
    </source>
</evidence>
<dbReference type="Proteomes" id="UP000238296">
    <property type="component" value="Unassembled WGS sequence"/>
</dbReference>
<evidence type="ECO:0000313" key="2">
    <source>
        <dbReference type="Proteomes" id="UP000238296"/>
    </source>
</evidence>
<dbReference type="AlphaFoldDB" id="A0A2S8BBI8"/>
<protein>
    <submittedName>
        <fullName evidence="1">Uncharacterized protein</fullName>
    </submittedName>
</protein>
<sequence>MALQRVSLPLYTPALPLAGMPASVVDRSALYAGETMHRIHDVVAAAEAVARLAP</sequence>